<protein>
    <recommendedName>
        <fullName evidence="9">Aminotransferase class V domain-containing protein</fullName>
    </recommendedName>
</protein>
<dbReference type="EMBL" id="MHNI01000014">
    <property type="protein sequence ID" value="OGZ42691.1"/>
    <property type="molecule type" value="Genomic_DNA"/>
</dbReference>
<dbReference type="InterPro" id="IPR000192">
    <property type="entry name" value="Aminotrans_V_dom"/>
</dbReference>
<dbReference type="PIRSF" id="PIRSF005572">
    <property type="entry name" value="NifS"/>
    <property type="match status" value="1"/>
</dbReference>
<dbReference type="Gene3D" id="1.10.260.50">
    <property type="match status" value="1"/>
</dbReference>
<dbReference type="GO" id="GO:0051536">
    <property type="term" value="F:iron-sulfur cluster binding"/>
    <property type="evidence" value="ECO:0007669"/>
    <property type="project" value="UniProtKB-KW"/>
</dbReference>
<name>A0A1G2FYN7_9BACT</name>
<dbReference type="GO" id="GO:0031071">
    <property type="term" value="F:cysteine desulfurase activity"/>
    <property type="evidence" value="ECO:0007669"/>
    <property type="project" value="UniProtKB-EC"/>
</dbReference>
<evidence type="ECO:0000256" key="6">
    <source>
        <dbReference type="ARBA" id="ARBA00023004"/>
    </source>
</evidence>
<feature type="domain" description="Aminotransferase class V" evidence="9">
    <location>
        <begin position="4"/>
        <end position="382"/>
    </location>
</feature>
<accession>A0A1G2FYN7</accession>
<keyword evidence="7" id="KW-0411">Iron-sulfur</keyword>
<keyword evidence="3" id="KW-0808">Transferase</keyword>
<gene>
    <name evidence="10" type="ORF">A2W41_03035</name>
</gene>
<keyword evidence="4" id="KW-0479">Metal-binding</keyword>
<evidence type="ECO:0000256" key="5">
    <source>
        <dbReference type="ARBA" id="ARBA00022898"/>
    </source>
</evidence>
<dbReference type="Pfam" id="PF00266">
    <property type="entry name" value="Aminotran_5"/>
    <property type="match status" value="1"/>
</dbReference>
<keyword evidence="6" id="KW-0408">Iron</keyword>
<dbReference type="Gene3D" id="3.90.1150.10">
    <property type="entry name" value="Aspartate Aminotransferase, domain 1"/>
    <property type="match status" value="1"/>
</dbReference>
<dbReference type="InterPro" id="IPR015424">
    <property type="entry name" value="PyrdxlP-dep_Trfase"/>
</dbReference>
<evidence type="ECO:0000256" key="1">
    <source>
        <dbReference type="ARBA" id="ARBA00001933"/>
    </source>
</evidence>
<dbReference type="InterPro" id="IPR015421">
    <property type="entry name" value="PyrdxlP-dep_Trfase_major"/>
</dbReference>
<comment type="similarity">
    <text evidence="2">Belongs to the class-V pyridoxal-phosphate-dependent aminotransferase family. NifS/IscS subfamily.</text>
</comment>
<dbReference type="GO" id="GO:0046872">
    <property type="term" value="F:metal ion binding"/>
    <property type="evidence" value="ECO:0007669"/>
    <property type="project" value="UniProtKB-KW"/>
</dbReference>
<dbReference type="InterPro" id="IPR015422">
    <property type="entry name" value="PyrdxlP-dep_Trfase_small"/>
</dbReference>
<evidence type="ECO:0000259" key="9">
    <source>
        <dbReference type="Pfam" id="PF00266"/>
    </source>
</evidence>
<comment type="catalytic activity">
    <reaction evidence="8">
        <text>(sulfur carrier)-H + L-cysteine = (sulfur carrier)-SH + L-alanine</text>
        <dbReference type="Rhea" id="RHEA:43892"/>
        <dbReference type="Rhea" id="RHEA-COMP:14737"/>
        <dbReference type="Rhea" id="RHEA-COMP:14739"/>
        <dbReference type="ChEBI" id="CHEBI:29917"/>
        <dbReference type="ChEBI" id="CHEBI:35235"/>
        <dbReference type="ChEBI" id="CHEBI:57972"/>
        <dbReference type="ChEBI" id="CHEBI:64428"/>
        <dbReference type="EC" id="2.8.1.7"/>
    </reaction>
</comment>
<dbReference type="AlphaFoldDB" id="A0A1G2FYN7"/>
<evidence type="ECO:0000256" key="8">
    <source>
        <dbReference type="ARBA" id="ARBA00050776"/>
    </source>
</evidence>
<dbReference type="InterPro" id="IPR016454">
    <property type="entry name" value="Cysteine_dSase"/>
</dbReference>
<organism evidence="10 11">
    <name type="scientific">Candidatus Ryanbacteria bacterium RIFCSPHIGHO2_01_45_13</name>
    <dbReference type="NCBI Taxonomy" id="1802112"/>
    <lineage>
        <taxon>Bacteria</taxon>
        <taxon>Candidatus Ryaniibacteriota</taxon>
    </lineage>
</organism>
<evidence type="ECO:0000313" key="10">
    <source>
        <dbReference type="EMBL" id="OGZ42691.1"/>
    </source>
</evidence>
<evidence type="ECO:0000256" key="4">
    <source>
        <dbReference type="ARBA" id="ARBA00022723"/>
    </source>
</evidence>
<reference evidence="10 11" key="1">
    <citation type="journal article" date="2016" name="Nat. Commun.">
        <title>Thousands of microbial genomes shed light on interconnected biogeochemical processes in an aquifer system.</title>
        <authorList>
            <person name="Anantharaman K."/>
            <person name="Brown C.T."/>
            <person name="Hug L.A."/>
            <person name="Sharon I."/>
            <person name="Castelle C.J."/>
            <person name="Probst A.J."/>
            <person name="Thomas B.C."/>
            <person name="Singh A."/>
            <person name="Wilkins M.J."/>
            <person name="Karaoz U."/>
            <person name="Brodie E.L."/>
            <person name="Williams K.H."/>
            <person name="Hubbard S.S."/>
            <person name="Banfield J.F."/>
        </authorList>
    </citation>
    <scope>NUCLEOTIDE SEQUENCE [LARGE SCALE GENOMIC DNA]</scope>
</reference>
<dbReference type="Gene3D" id="3.40.640.10">
    <property type="entry name" value="Type I PLP-dependent aspartate aminotransferase-like (Major domain)"/>
    <property type="match status" value="1"/>
</dbReference>
<dbReference type="SUPFAM" id="SSF53383">
    <property type="entry name" value="PLP-dependent transferases"/>
    <property type="match status" value="1"/>
</dbReference>
<proteinExistence type="inferred from homology"/>
<comment type="caution">
    <text evidence="10">The sequence shown here is derived from an EMBL/GenBank/DDBJ whole genome shotgun (WGS) entry which is preliminary data.</text>
</comment>
<dbReference type="Proteomes" id="UP000176700">
    <property type="component" value="Unassembled WGS sequence"/>
</dbReference>
<dbReference type="PANTHER" id="PTHR11601:SF34">
    <property type="entry name" value="CYSTEINE DESULFURASE"/>
    <property type="match status" value="1"/>
</dbReference>
<dbReference type="PANTHER" id="PTHR11601">
    <property type="entry name" value="CYSTEINE DESULFURYLASE FAMILY MEMBER"/>
    <property type="match status" value="1"/>
</dbReference>
<keyword evidence="5" id="KW-0663">Pyridoxal phosphate</keyword>
<evidence type="ECO:0000256" key="2">
    <source>
        <dbReference type="ARBA" id="ARBA00006490"/>
    </source>
</evidence>
<comment type="cofactor">
    <cofactor evidence="1">
        <name>pyridoxal 5'-phosphate</name>
        <dbReference type="ChEBI" id="CHEBI:597326"/>
    </cofactor>
</comment>
<evidence type="ECO:0000256" key="3">
    <source>
        <dbReference type="ARBA" id="ARBA00022679"/>
    </source>
</evidence>
<evidence type="ECO:0000313" key="11">
    <source>
        <dbReference type="Proteomes" id="UP000176700"/>
    </source>
</evidence>
<sequence>MKRIYLDHAATTPVDPRVKEVMLPFLECVFGNPSALYRDGRVVKEAVKSARESIAKILHCTSEEIIFTGSGTESDALAMLGVMKKNQIRKKDGSLKKGHLVTTTFEHHAVLYNAERLEKEGYEVTYVRVNKEGLANPKDVRDAIRPDTVLVSVMYANNEIGTIQPIHEIGQIIKDIRKKRRESGDPNPIWFHTDACQASAYLNLDVQKLGVDLMTINGSKIYGPKGIGLLFVRRGVKLEALYEGGGQENKLRSGTEHIAGIVGLGEALKLVQEHKEQENRRLTELRDYFIKGLFERVPKIVLNGHPVKRLPNNVNISILDIEGEAMLLYLDKYGIEASTGSACDSATLDPSHVILALGKPYEFAHASMRFTMGHSTTREDLDIALKTLPGIVEILRKISPVHLDLDATQMSTAAAFAGEGFPHWEAKRGSKLKLRSKQ</sequence>
<evidence type="ECO:0000256" key="7">
    <source>
        <dbReference type="ARBA" id="ARBA00023014"/>
    </source>
</evidence>